<dbReference type="Pfam" id="PF19279">
    <property type="entry name" value="YegS_C"/>
    <property type="match status" value="1"/>
</dbReference>
<dbReference type="InterPro" id="IPR045540">
    <property type="entry name" value="YegS/DAGK_C"/>
</dbReference>
<dbReference type="InterPro" id="IPR016064">
    <property type="entry name" value="NAD/diacylglycerol_kinase_sf"/>
</dbReference>
<evidence type="ECO:0000256" key="2">
    <source>
        <dbReference type="ARBA" id="ARBA00005983"/>
    </source>
</evidence>
<dbReference type="Pfam" id="PF00781">
    <property type="entry name" value="DAGK_cat"/>
    <property type="match status" value="1"/>
</dbReference>
<evidence type="ECO:0000313" key="11">
    <source>
        <dbReference type="Proteomes" id="UP000544110"/>
    </source>
</evidence>
<reference evidence="10 11" key="1">
    <citation type="submission" date="2020-07" db="EMBL/GenBank/DDBJ databases">
        <title>Sequencing the genomes of 1000 actinobacteria strains.</title>
        <authorList>
            <person name="Klenk H.-P."/>
        </authorList>
    </citation>
    <scope>NUCLEOTIDE SEQUENCE [LARGE SCALE GENOMIC DNA]</scope>
    <source>
        <strain evidence="10 11">DSM 24552</strain>
    </source>
</reference>
<comment type="cofactor">
    <cofactor evidence="1">
        <name>Mg(2+)</name>
        <dbReference type="ChEBI" id="CHEBI:18420"/>
    </cofactor>
</comment>
<dbReference type="GO" id="GO:0004143">
    <property type="term" value="F:ATP-dependent diacylglycerol kinase activity"/>
    <property type="evidence" value="ECO:0007669"/>
    <property type="project" value="TreeGrafter"/>
</dbReference>
<dbReference type="Proteomes" id="UP000544110">
    <property type="component" value="Unassembled WGS sequence"/>
</dbReference>
<accession>A0A7Y9RPR1</accession>
<keyword evidence="4" id="KW-0547">Nucleotide-binding</keyword>
<dbReference type="RefSeq" id="WP_343049006.1">
    <property type="nucleotide sequence ID" value="NZ_JACCAC010000001.1"/>
</dbReference>
<feature type="domain" description="DAGKc" evidence="9">
    <location>
        <begin position="1"/>
        <end position="129"/>
    </location>
</feature>
<dbReference type="GO" id="GO:0008654">
    <property type="term" value="P:phospholipid biosynthetic process"/>
    <property type="evidence" value="ECO:0007669"/>
    <property type="project" value="UniProtKB-KW"/>
</dbReference>
<dbReference type="PANTHER" id="PTHR12358:SF106">
    <property type="entry name" value="LIPID KINASE YEGS"/>
    <property type="match status" value="1"/>
</dbReference>
<evidence type="ECO:0000256" key="1">
    <source>
        <dbReference type="ARBA" id="ARBA00001946"/>
    </source>
</evidence>
<keyword evidence="7" id="KW-0444">Lipid biosynthesis</keyword>
<evidence type="ECO:0000256" key="7">
    <source>
        <dbReference type="ARBA" id="ARBA00023209"/>
    </source>
</evidence>
<dbReference type="SMART" id="SM00046">
    <property type="entry name" value="DAGKc"/>
    <property type="match status" value="1"/>
</dbReference>
<dbReference type="Gene3D" id="2.60.200.40">
    <property type="match status" value="1"/>
</dbReference>
<dbReference type="SUPFAM" id="SSF111331">
    <property type="entry name" value="NAD kinase/diacylglycerol kinase-like"/>
    <property type="match status" value="1"/>
</dbReference>
<organism evidence="10 11">
    <name type="scientific">Nocardioides perillae</name>
    <dbReference type="NCBI Taxonomy" id="1119534"/>
    <lineage>
        <taxon>Bacteria</taxon>
        <taxon>Bacillati</taxon>
        <taxon>Actinomycetota</taxon>
        <taxon>Actinomycetes</taxon>
        <taxon>Propionibacteriales</taxon>
        <taxon>Nocardioidaceae</taxon>
        <taxon>Nocardioides</taxon>
    </lineage>
</organism>
<keyword evidence="7" id="KW-0443">Lipid metabolism</keyword>
<dbReference type="Gene3D" id="3.40.50.10330">
    <property type="entry name" value="Probable inorganic polyphosphate/atp-NAD kinase, domain 1"/>
    <property type="match status" value="1"/>
</dbReference>
<dbReference type="EMBL" id="JACCAC010000001">
    <property type="protein sequence ID" value="NYG54070.1"/>
    <property type="molecule type" value="Genomic_DNA"/>
</dbReference>
<dbReference type="GO" id="GO:0005886">
    <property type="term" value="C:plasma membrane"/>
    <property type="evidence" value="ECO:0007669"/>
    <property type="project" value="TreeGrafter"/>
</dbReference>
<evidence type="ECO:0000256" key="8">
    <source>
        <dbReference type="ARBA" id="ARBA00023264"/>
    </source>
</evidence>
<evidence type="ECO:0000259" key="9">
    <source>
        <dbReference type="PROSITE" id="PS50146"/>
    </source>
</evidence>
<dbReference type="AlphaFoldDB" id="A0A7Y9RPR1"/>
<keyword evidence="11" id="KW-1185">Reference proteome</keyword>
<evidence type="ECO:0000256" key="5">
    <source>
        <dbReference type="ARBA" id="ARBA00022777"/>
    </source>
</evidence>
<comment type="similarity">
    <text evidence="2">Belongs to the diacylglycerol/lipid kinase family.</text>
</comment>
<keyword evidence="6" id="KW-0067">ATP-binding</keyword>
<dbReference type="InterPro" id="IPR017438">
    <property type="entry name" value="ATP-NAD_kinase_N"/>
</dbReference>
<keyword evidence="8" id="KW-1208">Phospholipid metabolism</keyword>
<evidence type="ECO:0000256" key="4">
    <source>
        <dbReference type="ARBA" id="ARBA00022741"/>
    </source>
</evidence>
<dbReference type="InterPro" id="IPR050187">
    <property type="entry name" value="Lipid_Phosphate_FormReg"/>
</dbReference>
<comment type="caution">
    <text evidence="10">The sequence shown here is derived from an EMBL/GenBank/DDBJ whole genome shotgun (WGS) entry which is preliminary data.</text>
</comment>
<keyword evidence="5 10" id="KW-0418">Kinase</keyword>
<protein>
    <submittedName>
        <fullName evidence="10">YegS/Rv2252/BmrU family lipid kinase</fullName>
    </submittedName>
</protein>
<proteinExistence type="inferred from homology"/>
<evidence type="ECO:0000256" key="3">
    <source>
        <dbReference type="ARBA" id="ARBA00022679"/>
    </source>
</evidence>
<dbReference type="GO" id="GO:0005524">
    <property type="term" value="F:ATP binding"/>
    <property type="evidence" value="ECO:0007669"/>
    <property type="project" value="UniProtKB-KW"/>
</dbReference>
<keyword evidence="3" id="KW-0808">Transferase</keyword>
<gene>
    <name evidence="10" type="ORF">BJ989_000374</name>
</gene>
<dbReference type="InterPro" id="IPR001206">
    <property type="entry name" value="Diacylglycerol_kinase_cat_dom"/>
</dbReference>
<name>A0A7Y9RPR1_9ACTN</name>
<keyword evidence="7" id="KW-0594">Phospholipid biosynthesis</keyword>
<dbReference type="PROSITE" id="PS50146">
    <property type="entry name" value="DAGK"/>
    <property type="match status" value="1"/>
</dbReference>
<evidence type="ECO:0000256" key="6">
    <source>
        <dbReference type="ARBA" id="ARBA00022840"/>
    </source>
</evidence>
<sequence>MTRSFTLLVNPASGGGAAPGAVVPVARLLRDAGAQVEVTYSPGSRAVHDLVTRAVQRGDVVVSVGGDGMLSSLVGPVSRQGGTLGLLPAGRGNDFARALGLPDDPAAQAQVLLAGRARTVDLVAATWPGQEERRVAGSVYAGVDALASDLVDRAHRLPSAVQYPYAAVRALSTFRPGRYRLDVDGVEVEHDAATVVVAGSGFYGKGMHIAPDAVLDDGLLDVVVIEAASKRALIRSLPKVYDGSHVHLDAVHVRRARRVELRAEARGGVPVGGDGEGLGVLPGLDAEPLVVEVVPGALTVLAP</sequence>
<evidence type="ECO:0000313" key="10">
    <source>
        <dbReference type="EMBL" id="NYG54070.1"/>
    </source>
</evidence>
<dbReference type="PANTHER" id="PTHR12358">
    <property type="entry name" value="SPHINGOSINE KINASE"/>
    <property type="match status" value="1"/>
</dbReference>